<feature type="region of interest" description="Disordered" evidence="2">
    <location>
        <begin position="97"/>
        <end position="167"/>
    </location>
</feature>
<evidence type="ECO:0000313" key="4">
    <source>
        <dbReference type="EMBL" id="ELR18232.1"/>
    </source>
</evidence>
<feature type="domain" description="RRM" evidence="3">
    <location>
        <begin position="3"/>
        <end position="85"/>
    </location>
</feature>
<evidence type="ECO:0000313" key="5">
    <source>
        <dbReference type="Proteomes" id="UP000011083"/>
    </source>
</evidence>
<keyword evidence="5" id="KW-1185">Reference proteome</keyword>
<name>L8GZ60_ACACF</name>
<dbReference type="InterPro" id="IPR035979">
    <property type="entry name" value="RBD_domain_sf"/>
</dbReference>
<protein>
    <submittedName>
        <fullName evidence="4">RNA recognition motif domain containing protein</fullName>
    </submittedName>
</protein>
<dbReference type="Gene3D" id="3.30.70.330">
    <property type="match status" value="1"/>
</dbReference>
<proteinExistence type="predicted"/>
<dbReference type="RefSeq" id="XP_004340252.1">
    <property type="nucleotide sequence ID" value="XM_004340204.1"/>
</dbReference>
<dbReference type="EMBL" id="KB007960">
    <property type="protein sequence ID" value="ELR18232.1"/>
    <property type="molecule type" value="Genomic_DNA"/>
</dbReference>
<evidence type="ECO:0000256" key="2">
    <source>
        <dbReference type="SAM" id="MobiDB-lite"/>
    </source>
</evidence>
<organism evidence="4 5">
    <name type="scientific">Acanthamoeba castellanii (strain ATCC 30010 / Neff)</name>
    <dbReference type="NCBI Taxonomy" id="1257118"/>
    <lineage>
        <taxon>Eukaryota</taxon>
        <taxon>Amoebozoa</taxon>
        <taxon>Discosea</taxon>
        <taxon>Longamoebia</taxon>
        <taxon>Centramoebida</taxon>
        <taxon>Acanthamoebidae</taxon>
        <taxon>Acanthamoeba</taxon>
    </lineage>
</organism>
<dbReference type="PROSITE" id="PS50102">
    <property type="entry name" value="RRM"/>
    <property type="match status" value="1"/>
</dbReference>
<dbReference type="GeneID" id="14918969"/>
<dbReference type="OMA" id="FACGRPL"/>
<reference evidence="4 5" key="1">
    <citation type="journal article" date="2013" name="Genome Biol.">
        <title>Genome of Acanthamoeba castellanii highlights extensive lateral gene transfer and early evolution of tyrosine kinase signaling.</title>
        <authorList>
            <person name="Clarke M."/>
            <person name="Lohan A.J."/>
            <person name="Liu B."/>
            <person name="Lagkouvardos I."/>
            <person name="Roy S."/>
            <person name="Zafar N."/>
            <person name="Bertelli C."/>
            <person name="Schilde C."/>
            <person name="Kianianmomeni A."/>
            <person name="Burglin T.R."/>
            <person name="Frech C."/>
            <person name="Turcotte B."/>
            <person name="Kopec K.O."/>
            <person name="Synnott J.M."/>
            <person name="Choo C."/>
            <person name="Paponov I."/>
            <person name="Finkler A."/>
            <person name="Soon Heng Tan C."/>
            <person name="Hutchins A.P."/>
            <person name="Weinmeier T."/>
            <person name="Rattei T."/>
            <person name="Chu J.S."/>
            <person name="Gimenez G."/>
            <person name="Irimia M."/>
            <person name="Rigden D.J."/>
            <person name="Fitzpatrick D.A."/>
            <person name="Lorenzo-Morales J."/>
            <person name="Bateman A."/>
            <person name="Chiu C.H."/>
            <person name="Tang P."/>
            <person name="Hegemann P."/>
            <person name="Fromm H."/>
            <person name="Raoult D."/>
            <person name="Greub G."/>
            <person name="Miranda-Saavedra D."/>
            <person name="Chen N."/>
            <person name="Nash P."/>
            <person name="Ginger M.L."/>
            <person name="Horn M."/>
            <person name="Schaap P."/>
            <person name="Caler L."/>
            <person name="Loftus B."/>
        </authorList>
    </citation>
    <scope>NUCLEOTIDE SEQUENCE [LARGE SCALE GENOMIC DNA]</scope>
    <source>
        <strain evidence="4 5">Neff</strain>
    </source>
</reference>
<dbReference type="Proteomes" id="UP000011083">
    <property type="component" value="Unassembled WGS sequence"/>
</dbReference>
<dbReference type="VEuPathDB" id="AmoebaDB:ACA1_369750"/>
<dbReference type="InterPro" id="IPR012677">
    <property type="entry name" value="Nucleotide-bd_a/b_plait_sf"/>
</dbReference>
<dbReference type="SMART" id="SM00360">
    <property type="entry name" value="RRM"/>
    <property type="match status" value="1"/>
</dbReference>
<dbReference type="GO" id="GO:0003723">
    <property type="term" value="F:RNA binding"/>
    <property type="evidence" value="ECO:0007669"/>
    <property type="project" value="UniProtKB-UniRule"/>
</dbReference>
<dbReference type="AlphaFoldDB" id="L8GZ60"/>
<feature type="compositionally biased region" description="Basic and acidic residues" evidence="2">
    <location>
        <begin position="102"/>
        <end position="126"/>
    </location>
</feature>
<sequence>MEHKLYVGNLAPTANEYIPHANKPNLYGKIVREQFIWHKHGPKRGEPKGFCFVEFATKQEAQTAKERANGRMFLGRPLVVRFVDEKVLYSNDRLSDDSAVVEAEKARKQENERDKEHKRISNEAKIKAIQAKLALMKKETPPASSDAGGKQPSSYSARNPSLRDRPY</sequence>
<dbReference type="Pfam" id="PF00076">
    <property type="entry name" value="RRM_1"/>
    <property type="match status" value="1"/>
</dbReference>
<evidence type="ECO:0000256" key="1">
    <source>
        <dbReference type="PROSITE-ProRule" id="PRU00176"/>
    </source>
</evidence>
<dbReference type="InterPro" id="IPR000504">
    <property type="entry name" value="RRM_dom"/>
</dbReference>
<dbReference type="KEGG" id="acan:ACA1_369750"/>
<accession>L8GZ60</accession>
<keyword evidence="1" id="KW-0694">RNA-binding</keyword>
<dbReference type="OrthoDB" id="6730379at2759"/>
<evidence type="ECO:0000259" key="3">
    <source>
        <dbReference type="PROSITE" id="PS50102"/>
    </source>
</evidence>
<gene>
    <name evidence="4" type="ORF">ACA1_369750</name>
</gene>
<dbReference type="SUPFAM" id="SSF54928">
    <property type="entry name" value="RNA-binding domain, RBD"/>
    <property type="match status" value="1"/>
</dbReference>